<sequence length="35" mass="4162">MNRAIAAIGKRRDLTDTKNFRSSILLPEYYKRIYS</sequence>
<reference evidence="1" key="2">
    <citation type="journal article" date="2015" name="Data Brief">
        <title>Shoot transcriptome of the giant reed, Arundo donax.</title>
        <authorList>
            <person name="Barrero R.A."/>
            <person name="Guerrero F.D."/>
            <person name="Moolhuijzen P."/>
            <person name="Goolsby J.A."/>
            <person name="Tidwell J."/>
            <person name="Bellgard S.E."/>
            <person name="Bellgard M.I."/>
        </authorList>
    </citation>
    <scope>NUCLEOTIDE SEQUENCE</scope>
    <source>
        <tissue evidence="1">Shoot tissue taken approximately 20 cm above the soil surface</tissue>
    </source>
</reference>
<protein>
    <submittedName>
        <fullName evidence="1">Uncharacterized protein</fullName>
    </submittedName>
</protein>
<dbReference type="AlphaFoldDB" id="A0A0A8YLZ1"/>
<organism evidence="1">
    <name type="scientific">Arundo donax</name>
    <name type="common">Giant reed</name>
    <name type="synonym">Donax arundinaceus</name>
    <dbReference type="NCBI Taxonomy" id="35708"/>
    <lineage>
        <taxon>Eukaryota</taxon>
        <taxon>Viridiplantae</taxon>
        <taxon>Streptophyta</taxon>
        <taxon>Embryophyta</taxon>
        <taxon>Tracheophyta</taxon>
        <taxon>Spermatophyta</taxon>
        <taxon>Magnoliopsida</taxon>
        <taxon>Liliopsida</taxon>
        <taxon>Poales</taxon>
        <taxon>Poaceae</taxon>
        <taxon>PACMAD clade</taxon>
        <taxon>Arundinoideae</taxon>
        <taxon>Arundineae</taxon>
        <taxon>Arundo</taxon>
    </lineage>
</organism>
<accession>A0A0A8YLZ1</accession>
<evidence type="ECO:0000313" key="1">
    <source>
        <dbReference type="EMBL" id="JAD27459.1"/>
    </source>
</evidence>
<dbReference type="EMBL" id="GBRH01270436">
    <property type="protein sequence ID" value="JAD27459.1"/>
    <property type="molecule type" value="Transcribed_RNA"/>
</dbReference>
<name>A0A0A8YLZ1_ARUDO</name>
<reference evidence="1" key="1">
    <citation type="submission" date="2014-09" db="EMBL/GenBank/DDBJ databases">
        <authorList>
            <person name="Magalhaes I.L.F."/>
            <person name="Oliveira U."/>
            <person name="Santos F.R."/>
            <person name="Vidigal T.H.D.A."/>
            <person name="Brescovit A.D."/>
            <person name="Santos A.J."/>
        </authorList>
    </citation>
    <scope>NUCLEOTIDE SEQUENCE</scope>
    <source>
        <tissue evidence="1">Shoot tissue taken approximately 20 cm above the soil surface</tissue>
    </source>
</reference>
<proteinExistence type="predicted"/>